<dbReference type="PANTHER" id="PTHR33365:SF4">
    <property type="entry name" value="CYCLOCHLOROTINE BIOSYNTHESIS PROTEIN O"/>
    <property type="match status" value="1"/>
</dbReference>
<keyword evidence="6" id="KW-1185">Reference proteome</keyword>
<dbReference type="STRING" id="1081108.A0A162KHV5"/>
<sequence length="278" mass="32173">MPLSDISREGQHSSRSSFSEGDKTGTYLLAGFDPTCSKRNKYKIRHRQCQYILYTTIAVQFVVLLVAVGYIWKGTDPTLAIWSPAKDTVSYHRLTSTPYFDNRSPYLGTDVQTVDALWEALYDDGLISVISESEASHLLNKTRAAPKTPDLYLVQLQVFHDLHCLNLIRKWVYMDLYPEMAEWSEDGTLNHDTMNAIHVDHCIDALRQSVMCTGDITPRKFAPHANERQYYVYPAIYTTQTCRNHDAIRNWAKERRVVDWMMSFDDEWARTRFNTSLP</sequence>
<dbReference type="EMBL" id="AZHF01000010">
    <property type="protein sequence ID" value="OAA70206.1"/>
    <property type="molecule type" value="Genomic_DNA"/>
</dbReference>
<comment type="caution">
    <text evidence="5">The sequence shown here is derived from an EMBL/GenBank/DDBJ whole genome shotgun (WGS) entry which is preliminary data.</text>
</comment>
<keyword evidence="4" id="KW-1133">Transmembrane helix</keyword>
<dbReference type="GO" id="GO:0043386">
    <property type="term" value="P:mycotoxin biosynthetic process"/>
    <property type="evidence" value="ECO:0007669"/>
    <property type="project" value="InterPro"/>
</dbReference>
<reference evidence="5 6" key="1">
    <citation type="journal article" date="2016" name="Genome Biol. Evol.">
        <title>Divergent and convergent evolution of fungal pathogenicity.</title>
        <authorList>
            <person name="Shang Y."/>
            <person name="Xiao G."/>
            <person name="Zheng P."/>
            <person name="Cen K."/>
            <person name="Zhan S."/>
            <person name="Wang C."/>
        </authorList>
    </citation>
    <scope>NUCLEOTIDE SEQUENCE [LARGE SCALE GENOMIC DNA]</scope>
    <source>
        <strain evidence="5 6">RCEF 1005</strain>
    </source>
</reference>
<evidence type="ECO:0000256" key="2">
    <source>
        <dbReference type="ARBA" id="ARBA00035112"/>
    </source>
</evidence>
<gene>
    <name evidence="5" type="ORF">LEL_10022</name>
</gene>
<proteinExistence type="inferred from homology"/>
<protein>
    <recommendedName>
        <fullName evidence="7">Tat pathway signal sequence</fullName>
    </recommendedName>
</protein>
<dbReference type="PANTHER" id="PTHR33365">
    <property type="entry name" value="YALI0B05434P"/>
    <property type="match status" value="1"/>
</dbReference>
<evidence type="ECO:0008006" key="7">
    <source>
        <dbReference type="Google" id="ProtNLM"/>
    </source>
</evidence>
<evidence type="ECO:0000313" key="6">
    <source>
        <dbReference type="Proteomes" id="UP000076881"/>
    </source>
</evidence>
<comment type="similarity">
    <text evidence="2">Belongs to the ustYa family.</text>
</comment>
<evidence type="ECO:0000256" key="3">
    <source>
        <dbReference type="SAM" id="MobiDB-lite"/>
    </source>
</evidence>
<organism evidence="5 6">
    <name type="scientific">Akanthomyces lecanii RCEF 1005</name>
    <dbReference type="NCBI Taxonomy" id="1081108"/>
    <lineage>
        <taxon>Eukaryota</taxon>
        <taxon>Fungi</taxon>
        <taxon>Dikarya</taxon>
        <taxon>Ascomycota</taxon>
        <taxon>Pezizomycotina</taxon>
        <taxon>Sordariomycetes</taxon>
        <taxon>Hypocreomycetidae</taxon>
        <taxon>Hypocreales</taxon>
        <taxon>Cordycipitaceae</taxon>
        <taxon>Akanthomyces</taxon>
        <taxon>Cordyceps confragosa</taxon>
    </lineage>
</organism>
<keyword evidence="4" id="KW-0812">Transmembrane</keyword>
<accession>A0A162KHV5</accession>
<feature type="compositionally biased region" description="Basic and acidic residues" evidence="3">
    <location>
        <begin position="1"/>
        <end position="12"/>
    </location>
</feature>
<feature type="transmembrane region" description="Helical" evidence="4">
    <location>
        <begin position="51"/>
        <end position="72"/>
    </location>
</feature>
<dbReference type="AlphaFoldDB" id="A0A162KHV5"/>
<name>A0A162KHV5_CORDF</name>
<keyword evidence="4" id="KW-0472">Membrane</keyword>
<dbReference type="Proteomes" id="UP000076881">
    <property type="component" value="Unassembled WGS sequence"/>
</dbReference>
<evidence type="ECO:0000256" key="4">
    <source>
        <dbReference type="SAM" id="Phobius"/>
    </source>
</evidence>
<dbReference type="Pfam" id="PF11807">
    <property type="entry name" value="UstYa"/>
    <property type="match status" value="1"/>
</dbReference>
<comment type="pathway">
    <text evidence="1">Mycotoxin biosynthesis.</text>
</comment>
<feature type="region of interest" description="Disordered" evidence="3">
    <location>
        <begin position="1"/>
        <end position="20"/>
    </location>
</feature>
<evidence type="ECO:0000313" key="5">
    <source>
        <dbReference type="EMBL" id="OAA70206.1"/>
    </source>
</evidence>
<dbReference type="InterPro" id="IPR021765">
    <property type="entry name" value="UstYa-like"/>
</dbReference>
<evidence type="ECO:0000256" key="1">
    <source>
        <dbReference type="ARBA" id="ARBA00004685"/>
    </source>
</evidence>
<dbReference type="OrthoDB" id="3687641at2759"/>